<dbReference type="Proteomes" id="UP000000598">
    <property type="component" value="Chromosome B"/>
</dbReference>
<dbReference type="GO" id="GO:0043564">
    <property type="term" value="C:Ku70:Ku80 complex"/>
    <property type="evidence" value="ECO:0007669"/>
    <property type="project" value="InterPro"/>
</dbReference>
<evidence type="ECO:0000313" key="12">
    <source>
        <dbReference type="Proteomes" id="UP000000598"/>
    </source>
</evidence>
<dbReference type="PANTHER" id="PTHR12604">
    <property type="entry name" value="KU AUTOANTIGEN DNA HELICASE"/>
    <property type="match status" value="1"/>
</dbReference>
<dbReference type="HOGENOM" id="CLU_029650_0_0_1"/>
<dbReference type="GO" id="GO:0006310">
    <property type="term" value="P:DNA recombination"/>
    <property type="evidence" value="ECO:0007669"/>
    <property type="project" value="InterPro"/>
</dbReference>
<keyword evidence="6" id="KW-0779">Telomere</keyword>
<dbReference type="GO" id="GO:0003690">
    <property type="term" value="F:double-stranded DNA binding"/>
    <property type="evidence" value="ECO:0007669"/>
    <property type="project" value="TreeGrafter"/>
</dbReference>
<comment type="subcellular location">
    <subcellularLocation>
        <location evidence="1">Chromosome</location>
        <location evidence="1">Telomere</location>
    </subcellularLocation>
</comment>
<protein>
    <recommendedName>
        <fullName evidence="4">ATP-dependent DNA helicase II subunit 2</fullName>
        <ecNumber evidence="3">3.6.4.12</ecNumber>
    </recommendedName>
    <alternativeName>
        <fullName evidence="8">ATP-dependent DNA helicase II subunit Ku80</fullName>
    </alternativeName>
</protein>
<evidence type="ECO:0000256" key="2">
    <source>
        <dbReference type="ARBA" id="ARBA00007726"/>
    </source>
</evidence>
<dbReference type="GO" id="GO:0042162">
    <property type="term" value="F:telomeric DNA binding"/>
    <property type="evidence" value="ECO:0007669"/>
    <property type="project" value="InterPro"/>
</dbReference>
<evidence type="ECO:0000313" key="11">
    <source>
        <dbReference type="EMBL" id="CAH02488.1"/>
    </source>
</evidence>
<dbReference type="InterPro" id="IPR006164">
    <property type="entry name" value="DNA_bd_Ku70/Ku80"/>
</dbReference>
<dbReference type="Gene3D" id="2.40.290.10">
    <property type="match status" value="1"/>
</dbReference>
<evidence type="ECO:0000256" key="6">
    <source>
        <dbReference type="ARBA" id="ARBA00022895"/>
    </source>
</evidence>
<dbReference type="InParanoid" id="Q6CVE4"/>
<name>Q6CVE4_KLULA</name>
<feature type="domain" description="Ku" evidence="10">
    <location>
        <begin position="301"/>
        <end position="445"/>
    </location>
</feature>
<dbReference type="SMART" id="SM00559">
    <property type="entry name" value="Ku78"/>
    <property type="match status" value="1"/>
</dbReference>
<dbReference type="EC" id="3.6.4.12" evidence="3"/>
<keyword evidence="7" id="KW-0238">DNA-binding</keyword>
<comment type="similarity">
    <text evidence="2">Belongs to the ku80 family.</text>
</comment>
<dbReference type="InterPro" id="IPR016194">
    <property type="entry name" value="SPOC-like_C_dom_sf"/>
</dbReference>
<dbReference type="STRING" id="284590.Q6CVE4"/>
<dbReference type="CDD" id="cd00873">
    <property type="entry name" value="KU80"/>
    <property type="match status" value="1"/>
</dbReference>
<reference evidence="11 12" key="1">
    <citation type="journal article" date="2004" name="Nature">
        <title>Genome evolution in yeasts.</title>
        <authorList>
            <consortium name="Genolevures"/>
            <person name="Dujon B."/>
            <person name="Sherman D."/>
            <person name="Fischer G."/>
            <person name="Durrens P."/>
            <person name="Casaregola S."/>
            <person name="Lafontaine I."/>
            <person name="de Montigny J."/>
            <person name="Marck C."/>
            <person name="Neuveglise C."/>
            <person name="Talla E."/>
            <person name="Goffard N."/>
            <person name="Frangeul L."/>
            <person name="Aigle M."/>
            <person name="Anthouard V."/>
            <person name="Babour A."/>
            <person name="Barbe V."/>
            <person name="Barnay S."/>
            <person name="Blanchin S."/>
            <person name="Beckerich J.M."/>
            <person name="Beyne E."/>
            <person name="Bleykasten C."/>
            <person name="Boisrame A."/>
            <person name="Boyer J."/>
            <person name="Cattolico L."/>
            <person name="Confanioleri F."/>
            <person name="de Daruvar A."/>
            <person name="Despons L."/>
            <person name="Fabre E."/>
            <person name="Fairhead C."/>
            <person name="Ferry-Dumazet H."/>
            <person name="Groppi A."/>
            <person name="Hantraye F."/>
            <person name="Hennequin C."/>
            <person name="Jauniaux N."/>
            <person name="Joyet P."/>
            <person name="Kachouri R."/>
            <person name="Kerrest A."/>
            <person name="Koszul R."/>
            <person name="Lemaire M."/>
            <person name="Lesur I."/>
            <person name="Ma L."/>
            <person name="Muller H."/>
            <person name="Nicaud J.M."/>
            <person name="Nikolski M."/>
            <person name="Oztas S."/>
            <person name="Ozier-Kalogeropoulos O."/>
            <person name="Pellenz S."/>
            <person name="Potier S."/>
            <person name="Richard G.F."/>
            <person name="Straub M.L."/>
            <person name="Suleau A."/>
            <person name="Swennene D."/>
            <person name="Tekaia F."/>
            <person name="Wesolowski-Louvel M."/>
            <person name="Westhof E."/>
            <person name="Wirth B."/>
            <person name="Zeniou-Meyer M."/>
            <person name="Zivanovic I."/>
            <person name="Bolotin-Fukuhara M."/>
            <person name="Thierry A."/>
            <person name="Bouchier C."/>
            <person name="Caudron B."/>
            <person name="Scarpelli C."/>
            <person name="Gaillardin C."/>
            <person name="Weissenbach J."/>
            <person name="Wincker P."/>
            <person name="Souciet J.L."/>
        </authorList>
    </citation>
    <scope>NUCLEOTIDE SEQUENCE [LARGE SCALE GENOMIC DNA]</scope>
    <source>
        <strain evidence="12">ATCC 8585 / CBS 2359 / DSM 70799 / NBRC 1267 / NRRL Y-1140 / WM37</strain>
    </source>
</reference>
<dbReference type="PaxDb" id="284590-Q6CVE4"/>
<dbReference type="GO" id="GO:0003684">
    <property type="term" value="F:damaged DNA binding"/>
    <property type="evidence" value="ECO:0007669"/>
    <property type="project" value="InterPro"/>
</dbReference>
<dbReference type="PANTHER" id="PTHR12604:SF4">
    <property type="entry name" value="X-RAY REPAIR CROSS-COMPLEMENTING PROTEIN 5"/>
    <property type="match status" value="1"/>
</dbReference>
<organism evidence="11 12">
    <name type="scientific">Kluyveromyces lactis (strain ATCC 8585 / CBS 2359 / DSM 70799 / NBRC 1267 / NRRL Y-1140 / WM37)</name>
    <name type="common">Yeast</name>
    <name type="synonym">Candida sphaerica</name>
    <dbReference type="NCBI Taxonomy" id="284590"/>
    <lineage>
        <taxon>Eukaryota</taxon>
        <taxon>Fungi</taxon>
        <taxon>Dikarya</taxon>
        <taxon>Ascomycota</taxon>
        <taxon>Saccharomycotina</taxon>
        <taxon>Saccharomycetes</taxon>
        <taxon>Saccharomycetales</taxon>
        <taxon>Saccharomycetaceae</taxon>
        <taxon>Kluyveromyces</taxon>
    </lineage>
</organism>
<dbReference type="SUPFAM" id="SSF100939">
    <property type="entry name" value="SPOC domain-like"/>
    <property type="match status" value="1"/>
</dbReference>
<dbReference type="FunCoup" id="Q6CVE4">
    <property type="interactions" value="174"/>
</dbReference>
<dbReference type="AlphaFoldDB" id="Q6CVE4"/>
<keyword evidence="5" id="KW-0158">Chromosome</keyword>
<evidence type="ECO:0000256" key="7">
    <source>
        <dbReference type="ARBA" id="ARBA00023125"/>
    </source>
</evidence>
<keyword evidence="12" id="KW-1185">Reference proteome</keyword>
<evidence type="ECO:0000256" key="9">
    <source>
        <dbReference type="SAM" id="MobiDB-lite"/>
    </source>
</evidence>
<evidence type="ECO:0000256" key="4">
    <source>
        <dbReference type="ARBA" id="ARBA00021792"/>
    </source>
</evidence>
<dbReference type="GO" id="GO:0000781">
    <property type="term" value="C:chromosome, telomeric region"/>
    <property type="evidence" value="ECO:0007669"/>
    <property type="project" value="UniProtKB-SubCell"/>
</dbReference>
<dbReference type="KEGG" id="kla:KLLA0_B12672g"/>
<evidence type="ECO:0000259" key="10">
    <source>
        <dbReference type="SMART" id="SM00559"/>
    </source>
</evidence>
<dbReference type="GO" id="GO:0006303">
    <property type="term" value="P:double-strand break repair via nonhomologous end joining"/>
    <property type="evidence" value="ECO:0007669"/>
    <property type="project" value="InterPro"/>
</dbReference>
<dbReference type="GO" id="GO:0000723">
    <property type="term" value="P:telomere maintenance"/>
    <property type="evidence" value="ECO:0007669"/>
    <property type="project" value="InterPro"/>
</dbReference>
<dbReference type="Pfam" id="PF02735">
    <property type="entry name" value="Ku"/>
    <property type="match status" value="1"/>
</dbReference>
<feature type="compositionally biased region" description="Basic and acidic residues" evidence="9">
    <location>
        <begin position="280"/>
        <end position="289"/>
    </location>
</feature>
<feature type="region of interest" description="Disordered" evidence="9">
    <location>
        <begin position="271"/>
        <end position="301"/>
    </location>
</feature>
<evidence type="ECO:0000256" key="5">
    <source>
        <dbReference type="ARBA" id="ARBA00022454"/>
    </source>
</evidence>
<proteinExistence type="inferred from homology"/>
<dbReference type="eggNOG" id="KOG2326">
    <property type="taxonomic scope" value="Eukaryota"/>
</dbReference>
<gene>
    <name evidence="11" type="ORF">KLLA0_B12672g</name>
</gene>
<dbReference type="EMBL" id="CR382122">
    <property type="protein sequence ID" value="CAH02488.1"/>
    <property type="molecule type" value="Genomic_DNA"/>
</dbReference>
<dbReference type="InterPro" id="IPR024193">
    <property type="entry name" value="Ku80"/>
</dbReference>
<sequence length="609" mass="68879">MSELTCFVVDVGSLSGDQWLKAFTYVEYVLLNKVQSQRKTDYVQLNLVNVSSSDESLPVNNMAMLPVLPRAPISISDVRSWLGQWYDERNNTTGNGEDDDDDMLFNGLLISVLKLKEFVGKRKMKVKIVVFSSQDLQNVTDEELSTFADQCPFDLVIADCNDKQGHQESKHGNWLKLGTPLVYGIDELIQSVADPKLKLTRPIRTFQGQLRLGDVNASDLGIPSLCINLEGVPGTKSVSSISRKVMRKEGSSEGQPTYRAVKSVIEYQIEDQSASTSASPKKETTRKDDDGDSGNNTGPRMINVSKDFIKKAYRYGADYVDLPMPLDEERKLSEKPGLDIRGFMDIDKLPRHYLCSESMYLVPDSKNGSKGDFLGFVTLVDSLIKMKRLIIARFVPKFGNEVQMCSLFPVRVHDKDRNEVRLLVLNRLPMSEDERNSAFPKMCESTELEPEDEAMGQFVDSMNLDNDAQDLPWYESDQIQKYTDVALEQSSLPLPQREMFRATARNPSAIPAISLHRQQQVILECVHQKFIVGKRDQQDLNIPPMSKMILKKITPKYNADVSLSNRIKEQFNVVKKEVSVQTPVNIEQEFEEQDPELLDLDLLLARGAR</sequence>
<evidence type="ECO:0000256" key="8">
    <source>
        <dbReference type="ARBA" id="ARBA00031847"/>
    </source>
</evidence>
<accession>Q6CVE4</accession>
<evidence type="ECO:0000256" key="3">
    <source>
        <dbReference type="ARBA" id="ARBA00012551"/>
    </source>
</evidence>
<dbReference type="GO" id="GO:0003678">
    <property type="term" value="F:DNA helicase activity"/>
    <property type="evidence" value="ECO:0007669"/>
    <property type="project" value="UniProtKB-EC"/>
</dbReference>
<dbReference type="OMA" id="DIRGFMD"/>
<evidence type="ECO:0000256" key="1">
    <source>
        <dbReference type="ARBA" id="ARBA00004574"/>
    </source>
</evidence>